<proteinExistence type="inferred from homology"/>
<comment type="caution">
    <text evidence="3">The sequence shown here is derived from an EMBL/GenBank/DDBJ whole genome shotgun (WGS) entry which is preliminary data.</text>
</comment>
<reference evidence="3 4" key="1">
    <citation type="submission" date="2022-12" db="EMBL/GenBank/DDBJ databases">
        <title>Chromosome-level genome of Tegillarca granosa.</title>
        <authorList>
            <person name="Kim J."/>
        </authorList>
    </citation>
    <scope>NUCLEOTIDE SEQUENCE [LARGE SCALE GENOMIC DNA]</scope>
    <source>
        <strain evidence="3">Teg-2019</strain>
        <tissue evidence="3">Adductor muscle</tissue>
    </source>
</reference>
<protein>
    <recommendedName>
        <fullName evidence="5">Luc7-like protein 3</fullName>
    </recommendedName>
</protein>
<name>A0ABQ9FKR3_TEGGR</name>
<dbReference type="EMBL" id="JARBDR010000214">
    <property type="protein sequence ID" value="KAJ8317869.1"/>
    <property type="molecule type" value="Genomic_DNA"/>
</dbReference>
<accession>A0ABQ9FKR3</accession>
<evidence type="ECO:0000256" key="1">
    <source>
        <dbReference type="ARBA" id="ARBA00005655"/>
    </source>
</evidence>
<feature type="compositionally biased region" description="Basic residues" evidence="2">
    <location>
        <begin position="322"/>
        <end position="375"/>
    </location>
</feature>
<dbReference type="Pfam" id="PF03194">
    <property type="entry name" value="LUC7"/>
    <property type="match status" value="1"/>
</dbReference>
<dbReference type="Proteomes" id="UP001217089">
    <property type="component" value="Unassembled WGS sequence"/>
</dbReference>
<evidence type="ECO:0000256" key="2">
    <source>
        <dbReference type="SAM" id="MobiDB-lite"/>
    </source>
</evidence>
<evidence type="ECO:0000313" key="4">
    <source>
        <dbReference type="Proteomes" id="UP001217089"/>
    </source>
</evidence>
<feature type="compositionally biased region" description="Basic and acidic residues" evidence="2">
    <location>
        <begin position="376"/>
        <end position="392"/>
    </location>
</feature>
<organism evidence="3 4">
    <name type="scientific">Tegillarca granosa</name>
    <name type="common">Malaysian cockle</name>
    <name type="synonym">Anadara granosa</name>
    <dbReference type="NCBI Taxonomy" id="220873"/>
    <lineage>
        <taxon>Eukaryota</taxon>
        <taxon>Metazoa</taxon>
        <taxon>Spiralia</taxon>
        <taxon>Lophotrochozoa</taxon>
        <taxon>Mollusca</taxon>
        <taxon>Bivalvia</taxon>
        <taxon>Autobranchia</taxon>
        <taxon>Pteriomorphia</taxon>
        <taxon>Arcoida</taxon>
        <taxon>Arcoidea</taxon>
        <taxon>Arcidae</taxon>
        <taxon>Tegillarca</taxon>
    </lineage>
</organism>
<keyword evidence="4" id="KW-1185">Reference proteome</keyword>
<sequence>MASNALAAMLDELMGRDRNLAPTEKKNELHWEDPELGPCFKMHDDALRKEYQTSNRYKKCGYEEDFLRYLQGLISDCEKRIRRGHQRLALNNQQGSLTNTNSMPDGKEERIKMLTERINELVQQAEELGCEGKVEESQGVMKLCDQLREERTQLETNVPYVSTLQPKEMEVCTVCGSLLIVGDMQQRLDEHMMGKQHAGYARVRATVEKMIESTNTSGSSDFVKTMEVCTVCGALLVVNDVQQRIEEHLMGKQHSGWARIRAHVESKFQERQKTDEEREAKLLREREEREKEREREREERRKKEKEREKEREKVKEKERERERRRKTRSRSRDRRRRSRSSSRHRRRRSRSRSRDRHRSRRHRSRSRSRSKRSRSRDRDRDRRRSRSRDRSSKSKSSRSSREKKDSESKDRDSRERDRRSEPRESDPPQEASISSDKVPDEVNGDPEAVAAENNMDEVTTEN</sequence>
<feature type="compositionally biased region" description="Basic and acidic residues" evidence="2">
    <location>
        <begin position="399"/>
        <end position="426"/>
    </location>
</feature>
<comment type="similarity">
    <text evidence="1">Belongs to the Luc7 family.</text>
</comment>
<gene>
    <name evidence="3" type="ORF">KUTeg_002960</name>
</gene>
<feature type="compositionally biased region" description="Basic and acidic residues" evidence="2">
    <location>
        <begin position="285"/>
        <end position="321"/>
    </location>
</feature>
<dbReference type="InterPro" id="IPR004882">
    <property type="entry name" value="Luc7-rel"/>
</dbReference>
<feature type="region of interest" description="Disordered" evidence="2">
    <location>
        <begin position="285"/>
        <end position="462"/>
    </location>
</feature>
<evidence type="ECO:0008006" key="5">
    <source>
        <dbReference type="Google" id="ProtNLM"/>
    </source>
</evidence>
<evidence type="ECO:0000313" key="3">
    <source>
        <dbReference type="EMBL" id="KAJ8317869.1"/>
    </source>
</evidence>
<dbReference type="PANTHER" id="PTHR12375">
    <property type="entry name" value="RNA-BINDING PROTEIN LUC7-RELATED"/>
    <property type="match status" value="1"/>
</dbReference>